<evidence type="ECO:0008006" key="3">
    <source>
        <dbReference type="Google" id="ProtNLM"/>
    </source>
</evidence>
<dbReference type="GO" id="GO:0005657">
    <property type="term" value="C:replication fork"/>
    <property type="evidence" value="ECO:0007669"/>
    <property type="project" value="InterPro"/>
</dbReference>
<reference evidence="1 2" key="1">
    <citation type="journal article" date="2012" name="PLoS Pathog.">
        <title>Diverse lifestyles and strategies of plant pathogenesis encoded in the genomes of eighteen Dothideomycetes fungi.</title>
        <authorList>
            <person name="Ohm R.A."/>
            <person name="Feau N."/>
            <person name="Henrissat B."/>
            <person name="Schoch C.L."/>
            <person name="Horwitz B.A."/>
            <person name="Barry K.W."/>
            <person name="Condon B.J."/>
            <person name="Copeland A.C."/>
            <person name="Dhillon B."/>
            <person name="Glaser F."/>
            <person name="Hesse C.N."/>
            <person name="Kosti I."/>
            <person name="LaButti K."/>
            <person name="Lindquist E.A."/>
            <person name="Lucas S."/>
            <person name="Salamov A.A."/>
            <person name="Bradshaw R.E."/>
            <person name="Ciuffetti L."/>
            <person name="Hamelin R.C."/>
            <person name="Kema G.H.J."/>
            <person name="Lawrence C."/>
            <person name="Scott J.A."/>
            <person name="Spatafora J.W."/>
            <person name="Turgeon B.G."/>
            <person name="de Wit P.J.G.M."/>
            <person name="Zhong S."/>
            <person name="Goodwin S.B."/>
            <person name="Grigoriev I.V."/>
        </authorList>
    </citation>
    <scope>NUCLEOTIDE SEQUENCE [LARGE SCALE GENOMIC DNA]</scope>
    <source>
        <strain evidence="1 2">UAMH 10762</strain>
    </source>
</reference>
<dbReference type="PANTHER" id="PTHR46644:SF2">
    <property type="entry name" value="DNA REPAIR PROTEIN XRCC2"/>
    <property type="match status" value="1"/>
</dbReference>
<name>M2N0C8_BAUPA</name>
<dbReference type="Proteomes" id="UP000011761">
    <property type="component" value="Unassembled WGS sequence"/>
</dbReference>
<dbReference type="InterPro" id="IPR027417">
    <property type="entry name" value="P-loop_NTPase"/>
</dbReference>
<dbReference type="GeneID" id="19110615"/>
<dbReference type="OrthoDB" id="420422at2759"/>
<dbReference type="GO" id="GO:0033063">
    <property type="term" value="C:Rad51B-Rad51C-Rad51D-XRCC2 complex"/>
    <property type="evidence" value="ECO:0007669"/>
    <property type="project" value="InterPro"/>
</dbReference>
<proteinExistence type="predicted"/>
<sequence length="352" mass="38030">MAEDLGKKLLAEVEAIGLDEILQTLRLRNAEREEHFRLPPLDLLIQAVAKAKPANARERPPQPPIVELTSTGLGGGITHLLYHLTALAVLPIINGGKECCVVVTDTARSFSTSGLAQQIQSILKAHATSSTTAVSAEDVLPTALKHVHIFNPQSLASTIATVDSLAGYLFDPTQHYSFERAVAFIALDSASAFYWQTKAEEEAARLLTSTADAPSRKPSSKPATYANLSTALRNASCTLSCPIILMTQHLSAVPQTPDQPTSLRPTVPAPLSQLPDVSLICYRIPIRKFPAGIGYEQALREAKERQQAVDEGRFWCAVDEWGLNEGIVQKLRDGGETGFGYRITGGGLVLEE</sequence>
<dbReference type="RefSeq" id="XP_007680310.1">
    <property type="nucleotide sequence ID" value="XM_007682120.1"/>
</dbReference>
<dbReference type="GO" id="GO:0005815">
    <property type="term" value="C:microtubule organizing center"/>
    <property type="evidence" value="ECO:0007669"/>
    <property type="project" value="TreeGrafter"/>
</dbReference>
<keyword evidence="2" id="KW-1185">Reference proteome</keyword>
<dbReference type="SUPFAM" id="SSF52540">
    <property type="entry name" value="P-loop containing nucleoside triphosphate hydrolases"/>
    <property type="match status" value="1"/>
</dbReference>
<dbReference type="STRING" id="717646.M2N0C8"/>
<dbReference type="OMA" id="TAFFWQD"/>
<dbReference type="HOGENOM" id="CLU_046729_0_0_1"/>
<dbReference type="InterPro" id="IPR030547">
    <property type="entry name" value="XRCC2"/>
</dbReference>
<gene>
    <name evidence="1" type="ORF">BAUCODRAFT_27684</name>
</gene>
<dbReference type="Gene3D" id="3.40.50.300">
    <property type="entry name" value="P-loop containing nucleotide triphosphate hydrolases"/>
    <property type="match status" value="1"/>
</dbReference>
<protein>
    <recommendedName>
        <fullName evidence="3">DNA recombination and repair protein Rad51-like C-terminal domain-containing protein</fullName>
    </recommendedName>
</protein>
<dbReference type="eggNOG" id="ENOG502SQMA">
    <property type="taxonomic scope" value="Eukaryota"/>
</dbReference>
<dbReference type="GO" id="GO:0000724">
    <property type="term" value="P:double-strand break repair via homologous recombination"/>
    <property type="evidence" value="ECO:0007669"/>
    <property type="project" value="InterPro"/>
</dbReference>
<dbReference type="KEGG" id="bcom:BAUCODRAFT_27684"/>
<dbReference type="GO" id="GO:0000400">
    <property type="term" value="F:four-way junction DNA binding"/>
    <property type="evidence" value="ECO:0007669"/>
    <property type="project" value="TreeGrafter"/>
</dbReference>
<accession>M2N0C8</accession>
<dbReference type="GO" id="GO:0042148">
    <property type="term" value="P:DNA strand invasion"/>
    <property type="evidence" value="ECO:0007669"/>
    <property type="project" value="TreeGrafter"/>
</dbReference>
<evidence type="ECO:0000313" key="1">
    <source>
        <dbReference type="EMBL" id="EMC92394.1"/>
    </source>
</evidence>
<dbReference type="EMBL" id="KB445562">
    <property type="protein sequence ID" value="EMC92394.1"/>
    <property type="molecule type" value="Genomic_DNA"/>
</dbReference>
<evidence type="ECO:0000313" key="2">
    <source>
        <dbReference type="Proteomes" id="UP000011761"/>
    </source>
</evidence>
<dbReference type="PANTHER" id="PTHR46644">
    <property type="entry name" value="DNA REPAIR PROTEIN XRCC2"/>
    <property type="match status" value="1"/>
</dbReference>
<organism evidence="1 2">
    <name type="scientific">Baudoinia panamericana (strain UAMH 10762)</name>
    <name type="common">Angels' share fungus</name>
    <name type="synonym">Baudoinia compniacensis (strain UAMH 10762)</name>
    <dbReference type="NCBI Taxonomy" id="717646"/>
    <lineage>
        <taxon>Eukaryota</taxon>
        <taxon>Fungi</taxon>
        <taxon>Dikarya</taxon>
        <taxon>Ascomycota</taxon>
        <taxon>Pezizomycotina</taxon>
        <taxon>Dothideomycetes</taxon>
        <taxon>Dothideomycetidae</taxon>
        <taxon>Mycosphaerellales</taxon>
        <taxon>Teratosphaeriaceae</taxon>
        <taxon>Baudoinia</taxon>
    </lineage>
</organism>
<dbReference type="AlphaFoldDB" id="M2N0C8"/>